<feature type="transmembrane region" description="Helical" evidence="1">
    <location>
        <begin position="203"/>
        <end position="225"/>
    </location>
</feature>
<accession>A0ABN8PGE3</accession>
<dbReference type="Proteomes" id="UP001159427">
    <property type="component" value="Unassembled WGS sequence"/>
</dbReference>
<reference evidence="2 3" key="1">
    <citation type="submission" date="2022-05" db="EMBL/GenBank/DDBJ databases">
        <authorList>
            <consortium name="Genoscope - CEA"/>
            <person name="William W."/>
        </authorList>
    </citation>
    <scope>NUCLEOTIDE SEQUENCE [LARGE SCALE GENOMIC DNA]</scope>
</reference>
<comment type="caution">
    <text evidence="2">The sequence shown here is derived from an EMBL/GenBank/DDBJ whole genome shotgun (WGS) entry which is preliminary data.</text>
</comment>
<keyword evidence="1" id="KW-0472">Membrane</keyword>
<keyword evidence="1" id="KW-0812">Transmembrane</keyword>
<proteinExistence type="predicted"/>
<dbReference type="EMBL" id="CALNXI010000810">
    <property type="protein sequence ID" value="CAH3141037.1"/>
    <property type="molecule type" value="Genomic_DNA"/>
</dbReference>
<keyword evidence="1" id="KW-1133">Transmembrane helix</keyword>
<protein>
    <submittedName>
        <fullName evidence="2">Uncharacterized protein</fullName>
    </submittedName>
</protein>
<organism evidence="2 3">
    <name type="scientific">Porites evermanni</name>
    <dbReference type="NCBI Taxonomy" id="104178"/>
    <lineage>
        <taxon>Eukaryota</taxon>
        <taxon>Metazoa</taxon>
        <taxon>Cnidaria</taxon>
        <taxon>Anthozoa</taxon>
        <taxon>Hexacorallia</taxon>
        <taxon>Scleractinia</taxon>
        <taxon>Fungiina</taxon>
        <taxon>Poritidae</taxon>
        <taxon>Porites</taxon>
    </lineage>
</organism>
<keyword evidence="3" id="KW-1185">Reference proteome</keyword>
<feature type="transmembrane region" description="Helical" evidence="1">
    <location>
        <begin position="132"/>
        <end position="154"/>
    </location>
</feature>
<name>A0ABN8PGE3_9CNID</name>
<gene>
    <name evidence="2" type="ORF">PEVE_00042013</name>
</gene>
<feature type="transmembrane region" description="Helical" evidence="1">
    <location>
        <begin position="45"/>
        <end position="64"/>
    </location>
</feature>
<feature type="transmembrane region" description="Helical" evidence="1">
    <location>
        <begin position="161"/>
        <end position="183"/>
    </location>
</feature>
<evidence type="ECO:0000313" key="2">
    <source>
        <dbReference type="EMBL" id="CAH3141037.1"/>
    </source>
</evidence>
<sequence>MSSLKSLANSEDQSPCRTENSSLLPIQSNTKRNGRCRINLVYTGYILYVMLLLWLIAGSALYFVRAYFCCIKERHTSFRCSNFVTFSHSQELELAWLLSQVVCKVTFAFFLRKVPGFLGYSVIFGKAIRLPTFWAITILQMMETIGFAIIIYFSDLTKMQISLVVSFCLHGMSLIAIMSVLNFTPVNPVKNFYNNLALLSCKLTLIVLFVQIFIIFTIGSVQFAFKVTGLDDLGKSANFVKVFRQLREFPQVIFYYKASVFFFHKLFLDNKNILSSGEYLKLRNEQV</sequence>
<evidence type="ECO:0000313" key="3">
    <source>
        <dbReference type="Proteomes" id="UP001159427"/>
    </source>
</evidence>
<evidence type="ECO:0000256" key="1">
    <source>
        <dbReference type="SAM" id="Phobius"/>
    </source>
</evidence>